<dbReference type="Pfam" id="PF21687">
    <property type="entry name" value="T2SSK_1st"/>
    <property type="match status" value="1"/>
</dbReference>
<evidence type="ECO:0000256" key="9">
    <source>
        <dbReference type="ARBA" id="ARBA00023136"/>
    </source>
</evidence>
<dbReference type="Pfam" id="PF03934">
    <property type="entry name" value="T2SSK"/>
    <property type="match status" value="1"/>
</dbReference>
<dbReference type="RefSeq" id="WP_144431430.1">
    <property type="nucleotide sequence ID" value="NZ_CDDB01000067.1"/>
</dbReference>
<dbReference type="SUPFAM" id="SSF158544">
    <property type="entry name" value="GspK insert domain-like"/>
    <property type="match status" value="2"/>
</dbReference>
<reference evidence="14 15" key="2">
    <citation type="journal article" date="2016" name="Genome Announc.">
        <title>Complete Genome Sequence of the Highly Virulent Aeromonas schubertii Strain WL1483, Isolated from Diseased Snakehead Fish (Channa argus) in China.</title>
        <authorList>
            <person name="Liu L."/>
            <person name="Li N."/>
            <person name="Zhang D."/>
            <person name="Fu X."/>
            <person name="Shi C."/>
            <person name="Lin Q."/>
            <person name="Hao G."/>
        </authorList>
    </citation>
    <scope>NUCLEOTIDE SEQUENCE [LARGE SCALE GENOMIC DNA]</scope>
    <source>
        <strain evidence="14 15">WL1483</strain>
    </source>
</reference>
<comment type="similarity">
    <text evidence="2 10">Belongs to the GSP K family.</text>
</comment>
<evidence type="ECO:0000259" key="12">
    <source>
        <dbReference type="Pfam" id="PF03934"/>
    </source>
</evidence>
<evidence type="ECO:0000313" key="15">
    <source>
        <dbReference type="Proteomes" id="UP000058114"/>
    </source>
</evidence>
<dbReference type="InterPro" id="IPR049031">
    <property type="entry name" value="T2SSK_SAM-like_1st"/>
</dbReference>
<keyword evidence="7" id="KW-0653">Protein transport</keyword>
<dbReference type="InterPro" id="IPR005628">
    <property type="entry name" value="GspK"/>
</dbReference>
<dbReference type="Gene3D" id="3.30.1300.30">
    <property type="entry name" value="GSPII I/J protein-like"/>
    <property type="match status" value="1"/>
</dbReference>
<dbReference type="PANTHER" id="PTHR38831:SF1">
    <property type="entry name" value="TYPE II SECRETION SYSTEM PROTEIN K-RELATED"/>
    <property type="match status" value="1"/>
</dbReference>
<dbReference type="PIRSF" id="PIRSF002786">
    <property type="entry name" value="XcpX"/>
    <property type="match status" value="1"/>
</dbReference>
<dbReference type="GO" id="GO:0005886">
    <property type="term" value="C:plasma membrane"/>
    <property type="evidence" value="ECO:0007669"/>
    <property type="project" value="UniProtKB-SubCell"/>
</dbReference>
<evidence type="ECO:0000256" key="5">
    <source>
        <dbReference type="ARBA" id="ARBA00022519"/>
    </source>
</evidence>
<dbReference type="EMBL" id="CP013067">
    <property type="protein sequence ID" value="ALP43467.1"/>
    <property type="molecule type" value="Genomic_DNA"/>
</dbReference>
<keyword evidence="9 10" id="KW-0472">Membrane</keyword>
<name>A0A0S2SP27_9GAMM</name>
<keyword evidence="6" id="KW-0812">Transmembrane</keyword>
<evidence type="ECO:0000256" key="10">
    <source>
        <dbReference type="PIRNR" id="PIRNR002786"/>
    </source>
</evidence>
<keyword evidence="3 10" id="KW-0813">Transport</keyword>
<evidence type="ECO:0000256" key="7">
    <source>
        <dbReference type="ARBA" id="ARBA00022927"/>
    </source>
</evidence>
<dbReference type="GO" id="GO:0009306">
    <property type="term" value="P:protein secretion"/>
    <property type="evidence" value="ECO:0007669"/>
    <property type="project" value="InterPro"/>
</dbReference>
<organism evidence="14 15">
    <name type="scientific">Aeromonas schubertii</name>
    <dbReference type="NCBI Taxonomy" id="652"/>
    <lineage>
        <taxon>Bacteria</taxon>
        <taxon>Pseudomonadati</taxon>
        <taxon>Pseudomonadota</taxon>
        <taxon>Gammaproteobacteria</taxon>
        <taxon>Aeromonadales</taxon>
        <taxon>Aeromonadaceae</taxon>
        <taxon>Aeromonas</taxon>
    </lineage>
</organism>
<evidence type="ECO:0000256" key="2">
    <source>
        <dbReference type="ARBA" id="ARBA00007246"/>
    </source>
</evidence>
<keyword evidence="4 10" id="KW-1003">Cell membrane</keyword>
<reference evidence="15" key="1">
    <citation type="submission" date="2015-10" db="EMBL/GenBank/DDBJ databases">
        <title>Complete Genome Sequence of Aeromonas schubertii strain WL1483.</title>
        <authorList>
            <person name="Liu L."/>
        </authorList>
    </citation>
    <scope>NUCLEOTIDE SEQUENCE [LARGE SCALE GENOMIC DNA]</scope>
    <source>
        <strain evidence="15">WL1483</strain>
    </source>
</reference>
<evidence type="ECO:0000256" key="11">
    <source>
        <dbReference type="SAM" id="MobiDB-lite"/>
    </source>
</evidence>
<evidence type="ECO:0000259" key="13">
    <source>
        <dbReference type="Pfam" id="PF21687"/>
    </source>
</evidence>
<evidence type="ECO:0000256" key="3">
    <source>
        <dbReference type="ARBA" id="ARBA00022448"/>
    </source>
</evidence>
<evidence type="ECO:0000256" key="6">
    <source>
        <dbReference type="ARBA" id="ARBA00022692"/>
    </source>
</evidence>
<proteinExistence type="inferred from homology"/>
<sequence>MGPRKGERGMALLVVLLILAVMVIVAANMSGRLQIELRRTANQVAGKQAWWYALSAEALVAKALAQDAKDSANVTHLGQYWARKETVFPVPDGKLKGEVRDLYGCFNLNSLDSTTGGTNPGGNNPDGSKPDDKPAGNPDDPLNQPLAVRTLRILLAELGMEEYDAAQLSDALRDWIDKDTVLVSSYGAEDAYYEGLNPPYLPANQRMASLSELRAVRDVTPELYRKLAPYLCVRPDGDLKVNVNTIPADQGALLTALSLNKVPADEAKRILAERPRNGWKSSEEFLKLVPTWDQKARGSVVVKSERFSARLVAEVGENRAFLVSEFQREKDNKFKVVRRLQESGETLK</sequence>
<dbReference type="InterPro" id="IPR038072">
    <property type="entry name" value="GspK_central_sf"/>
</dbReference>
<dbReference type="OrthoDB" id="9788973at2"/>
<evidence type="ECO:0000313" key="14">
    <source>
        <dbReference type="EMBL" id="ALP43467.1"/>
    </source>
</evidence>
<evidence type="ECO:0000256" key="1">
    <source>
        <dbReference type="ARBA" id="ARBA00004533"/>
    </source>
</evidence>
<evidence type="ECO:0000256" key="8">
    <source>
        <dbReference type="ARBA" id="ARBA00022989"/>
    </source>
</evidence>
<dbReference type="SUPFAM" id="SSF54523">
    <property type="entry name" value="Pili subunits"/>
    <property type="match status" value="1"/>
</dbReference>
<dbReference type="PANTHER" id="PTHR38831">
    <property type="entry name" value="TYPE II SECRETION SYSTEM PROTEIN K"/>
    <property type="match status" value="1"/>
</dbReference>
<gene>
    <name evidence="14" type="primary">exeK</name>
    <name evidence="14" type="ORF">WL1483_4048</name>
</gene>
<accession>A0A0S2SP27</accession>
<dbReference type="NCBIfam" id="NF037980">
    <property type="entry name" value="T2SS_GspK"/>
    <property type="match status" value="1"/>
</dbReference>
<dbReference type="Proteomes" id="UP000058114">
    <property type="component" value="Chromosome"/>
</dbReference>
<dbReference type="InterPro" id="IPR049179">
    <property type="entry name" value="T2SSK_SAM-like_2nd"/>
</dbReference>
<keyword evidence="5 10" id="KW-0997">Cell inner membrane</keyword>
<dbReference type="KEGG" id="asr:WL1483_4048"/>
<feature type="domain" description="T2SS protein K first SAM-like" evidence="13">
    <location>
        <begin position="104"/>
        <end position="236"/>
    </location>
</feature>
<feature type="compositionally biased region" description="Low complexity" evidence="11">
    <location>
        <begin position="114"/>
        <end position="127"/>
    </location>
</feature>
<protein>
    <recommendedName>
        <fullName evidence="10">Type II secretion system protein K</fullName>
    </recommendedName>
</protein>
<evidence type="ECO:0000256" key="4">
    <source>
        <dbReference type="ARBA" id="ARBA00022475"/>
    </source>
</evidence>
<dbReference type="PATRIC" id="fig|652.5.peg.4163"/>
<feature type="domain" description="T2SS protein K second SAM-like" evidence="12">
    <location>
        <begin position="241"/>
        <end position="289"/>
    </location>
</feature>
<comment type="subcellular location">
    <subcellularLocation>
        <location evidence="1 10">Cell inner membrane</location>
    </subcellularLocation>
</comment>
<dbReference type="AlphaFoldDB" id="A0A0S2SP27"/>
<feature type="region of interest" description="Disordered" evidence="11">
    <location>
        <begin position="114"/>
        <end position="144"/>
    </location>
</feature>
<dbReference type="InterPro" id="IPR045584">
    <property type="entry name" value="Pilin-like"/>
</dbReference>
<keyword evidence="8" id="KW-1133">Transmembrane helix</keyword>
<dbReference type="Gene3D" id="1.10.40.60">
    <property type="entry name" value="EpsJ-like"/>
    <property type="match status" value="2"/>
</dbReference>